<proteinExistence type="inferred from homology"/>
<dbReference type="PANTHER" id="PTHR11060">
    <property type="entry name" value="PROTEIN MEMO1"/>
    <property type="match status" value="1"/>
</dbReference>
<name>A0A5C4RYY1_PROVB</name>
<dbReference type="Proteomes" id="UP000309544">
    <property type="component" value="Unassembled WGS sequence"/>
</dbReference>
<evidence type="ECO:0000313" key="3">
    <source>
        <dbReference type="Proteomes" id="UP000309544"/>
    </source>
</evidence>
<protein>
    <submittedName>
        <fullName evidence="2">AmmeMemoRadiSam system protein B</fullName>
    </submittedName>
</protein>
<dbReference type="AlphaFoldDB" id="A0A5C4RYY1"/>
<organism evidence="2 3">
    <name type="scientific">Prosthecochloris vibrioformis</name>
    <name type="common">Chlorobium vibrioforme</name>
    <dbReference type="NCBI Taxonomy" id="1098"/>
    <lineage>
        <taxon>Bacteria</taxon>
        <taxon>Pseudomonadati</taxon>
        <taxon>Chlorobiota</taxon>
        <taxon>Chlorobiia</taxon>
        <taxon>Chlorobiales</taxon>
        <taxon>Chlorobiaceae</taxon>
        <taxon>Prosthecochloris</taxon>
    </lineage>
</organism>
<evidence type="ECO:0000256" key="1">
    <source>
        <dbReference type="ARBA" id="ARBA00006315"/>
    </source>
</evidence>
<dbReference type="CDD" id="cd07361">
    <property type="entry name" value="MEMO_like"/>
    <property type="match status" value="1"/>
</dbReference>
<comment type="similarity">
    <text evidence="1">Belongs to the MEMO1 family.</text>
</comment>
<dbReference type="RefSeq" id="WP_068866107.1">
    <property type="nucleotide sequence ID" value="NZ_VDCI01000006.1"/>
</dbReference>
<dbReference type="Pfam" id="PF01875">
    <property type="entry name" value="Memo"/>
    <property type="match status" value="1"/>
</dbReference>
<keyword evidence="3" id="KW-1185">Reference proteome</keyword>
<accession>A0A5C4RYY1</accession>
<dbReference type="EMBL" id="VDCI01000006">
    <property type="protein sequence ID" value="TNJ36340.1"/>
    <property type="molecule type" value="Genomic_DNA"/>
</dbReference>
<comment type="caution">
    <text evidence="2">The sequence shown here is derived from an EMBL/GenBank/DDBJ whole genome shotgun (WGS) entry which is preliminary data.</text>
</comment>
<gene>
    <name evidence="2" type="primary">amrB</name>
    <name evidence="2" type="ORF">FGF68_07635</name>
</gene>
<evidence type="ECO:0000313" key="2">
    <source>
        <dbReference type="EMBL" id="TNJ36340.1"/>
    </source>
</evidence>
<sequence>MDTSVRYPAVAESFYPSDGKELELLVMRLLEEANPRLPHTDGTIRIRGILAPHASYAFSGNVAATAFKPLQGQSYSTVFIIGNAHAYLFKGVALDGHEAWASPLGTVALNGKCADKLRSSAPRIIRNLTIAHHSEHVLEVHLPFLQSVLQQGFTILPLLFGECGRDTKAKVVDMIIDAISDDDLLIASSDLSHYPAYHDAATIDRETLDYITELDITGLKAHEKSTMRKKIPHEDALFCGPDSLEVLMKAAVKHGWKAAPLLYSNSGDATWQDREAVVGYGAVIFYSVSQT</sequence>
<dbReference type="PANTHER" id="PTHR11060:SF0">
    <property type="entry name" value="PROTEIN MEMO1"/>
    <property type="match status" value="1"/>
</dbReference>
<reference evidence="2 3" key="1">
    <citation type="submission" date="2019-05" db="EMBL/GenBank/DDBJ databases">
        <title>Draft Whole-Genome sequence of the green sulfur bacterium Prosthecochloris vibrioformis DSM 260.</title>
        <authorList>
            <person name="Meyer T.E."/>
            <person name="Kyndt J.A."/>
        </authorList>
    </citation>
    <scope>NUCLEOTIDE SEQUENCE [LARGE SCALE GENOMIC DNA]</scope>
    <source>
        <strain evidence="2 3">DSM 260</strain>
    </source>
</reference>
<dbReference type="NCBIfam" id="TIGR04336">
    <property type="entry name" value="AmmeMemoSam_B"/>
    <property type="match status" value="1"/>
</dbReference>
<dbReference type="InterPro" id="IPR002737">
    <property type="entry name" value="MEMO1_fam"/>
</dbReference>
<dbReference type="Gene3D" id="3.40.830.10">
    <property type="entry name" value="LigB-like"/>
    <property type="match status" value="1"/>
</dbReference>